<proteinExistence type="predicted"/>
<dbReference type="InterPro" id="IPR018062">
    <property type="entry name" value="HTH_AraC-typ_CS"/>
</dbReference>
<evidence type="ECO:0000259" key="4">
    <source>
        <dbReference type="PROSITE" id="PS01124"/>
    </source>
</evidence>
<dbReference type="CDD" id="cd02208">
    <property type="entry name" value="cupin_RmlC-like"/>
    <property type="match status" value="1"/>
</dbReference>
<dbReference type="AlphaFoldDB" id="A0A511WZL1"/>
<dbReference type="SUPFAM" id="SSF46689">
    <property type="entry name" value="Homeodomain-like"/>
    <property type="match status" value="2"/>
</dbReference>
<dbReference type="PROSITE" id="PS00041">
    <property type="entry name" value="HTH_ARAC_FAMILY_1"/>
    <property type="match status" value="1"/>
</dbReference>
<dbReference type="Proteomes" id="UP000321400">
    <property type="component" value="Unassembled WGS sequence"/>
</dbReference>
<name>A0A511WZL1_9BACI</name>
<dbReference type="GO" id="GO:0003700">
    <property type="term" value="F:DNA-binding transcription factor activity"/>
    <property type="evidence" value="ECO:0007669"/>
    <property type="project" value="InterPro"/>
</dbReference>
<dbReference type="RefSeq" id="WP_089800556.1">
    <property type="nucleotide sequence ID" value="NZ_BJYE01000005.1"/>
</dbReference>
<feature type="domain" description="HTH araC/xylS-type" evidence="4">
    <location>
        <begin position="196"/>
        <end position="294"/>
    </location>
</feature>
<evidence type="ECO:0000256" key="3">
    <source>
        <dbReference type="ARBA" id="ARBA00023163"/>
    </source>
</evidence>
<dbReference type="GO" id="GO:0043565">
    <property type="term" value="F:sequence-specific DNA binding"/>
    <property type="evidence" value="ECO:0007669"/>
    <property type="project" value="InterPro"/>
</dbReference>
<comment type="caution">
    <text evidence="5">The sequence shown here is derived from an EMBL/GenBank/DDBJ whole genome shotgun (WGS) entry which is preliminary data.</text>
</comment>
<keyword evidence="1" id="KW-0805">Transcription regulation</keyword>
<dbReference type="Pfam" id="PF12833">
    <property type="entry name" value="HTH_18"/>
    <property type="match status" value="1"/>
</dbReference>
<dbReference type="PRINTS" id="PR00032">
    <property type="entry name" value="HTHARAC"/>
</dbReference>
<dbReference type="SUPFAM" id="SSF51215">
    <property type="entry name" value="Regulatory protein AraC"/>
    <property type="match status" value="1"/>
</dbReference>
<dbReference type="Pfam" id="PF02311">
    <property type="entry name" value="AraC_binding"/>
    <property type="match status" value="1"/>
</dbReference>
<dbReference type="InterPro" id="IPR009057">
    <property type="entry name" value="Homeodomain-like_sf"/>
</dbReference>
<evidence type="ECO:0000256" key="1">
    <source>
        <dbReference type="ARBA" id="ARBA00023015"/>
    </source>
</evidence>
<dbReference type="PROSITE" id="PS01124">
    <property type="entry name" value="HTH_ARAC_FAMILY_2"/>
    <property type="match status" value="1"/>
</dbReference>
<evidence type="ECO:0000313" key="5">
    <source>
        <dbReference type="EMBL" id="GEN56133.1"/>
    </source>
</evidence>
<dbReference type="InterPro" id="IPR003313">
    <property type="entry name" value="AraC-bd"/>
</dbReference>
<dbReference type="InterPro" id="IPR037923">
    <property type="entry name" value="HTH-like"/>
</dbReference>
<dbReference type="InterPro" id="IPR020449">
    <property type="entry name" value="Tscrpt_reg_AraC-type_HTH"/>
</dbReference>
<dbReference type="EMBL" id="BJYE01000005">
    <property type="protein sequence ID" value="GEN56133.1"/>
    <property type="molecule type" value="Genomic_DNA"/>
</dbReference>
<organism evidence="5 6">
    <name type="scientific">Halolactibacillus alkaliphilus</name>
    <dbReference type="NCBI Taxonomy" id="442899"/>
    <lineage>
        <taxon>Bacteria</taxon>
        <taxon>Bacillati</taxon>
        <taxon>Bacillota</taxon>
        <taxon>Bacilli</taxon>
        <taxon>Bacillales</taxon>
        <taxon>Bacillaceae</taxon>
        <taxon>Halolactibacillus</taxon>
    </lineage>
</organism>
<protein>
    <submittedName>
        <fullName evidence="5">AraC family transcriptional regulator</fullName>
    </submittedName>
</protein>
<sequence>MKKDSQHFLQFKERTQHGNDNFPLQLYHQVTHTEKGLIFHNHWHDEAELFYVTEGEIDLVVDEVAFSAKEHTMVLIPPNIIHGAYLSKDKKACFSSIVFHPDFISSKRVDKIQTTQLDPFLTNTFHSTYILNIGDYTHGALKKSFQSFQECYHSHHHYAELAMKGYLFQMLFFLLEREREDPTQAFTKSLNEDRKKKILTFIGDHYQDDINLNDLAHVLSLSKEQFCRFFKQSFHTTPIHYLTQFRLNRAMELLKNSDLPIITIALDVGFTSSNYFTIVFKKVTGMTPSEYRKVT</sequence>
<dbReference type="Gene3D" id="1.10.10.60">
    <property type="entry name" value="Homeodomain-like"/>
    <property type="match status" value="2"/>
</dbReference>
<dbReference type="OrthoDB" id="9778008at2"/>
<evidence type="ECO:0000256" key="2">
    <source>
        <dbReference type="ARBA" id="ARBA00023125"/>
    </source>
</evidence>
<evidence type="ECO:0000313" key="6">
    <source>
        <dbReference type="Proteomes" id="UP000321400"/>
    </source>
</evidence>
<dbReference type="STRING" id="442899.SAMN05720591_10654"/>
<dbReference type="PANTHER" id="PTHR43280">
    <property type="entry name" value="ARAC-FAMILY TRANSCRIPTIONAL REGULATOR"/>
    <property type="match status" value="1"/>
</dbReference>
<keyword evidence="6" id="KW-1185">Reference proteome</keyword>
<keyword evidence="3" id="KW-0804">Transcription</keyword>
<dbReference type="InterPro" id="IPR018060">
    <property type="entry name" value="HTH_AraC"/>
</dbReference>
<accession>A0A511WZL1</accession>
<dbReference type="PANTHER" id="PTHR43280:SF2">
    <property type="entry name" value="HTH-TYPE TRANSCRIPTIONAL REGULATOR EXSA"/>
    <property type="match status" value="1"/>
</dbReference>
<gene>
    <name evidence="5" type="ORF">HAL01_05970</name>
</gene>
<dbReference type="InterPro" id="IPR014710">
    <property type="entry name" value="RmlC-like_jellyroll"/>
</dbReference>
<keyword evidence="2" id="KW-0238">DNA-binding</keyword>
<reference evidence="5 6" key="1">
    <citation type="submission" date="2019-07" db="EMBL/GenBank/DDBJ databases">
        <title>Whole genome shotgun sequence of Halolactibacillus alkaliphilus NBRC 103919.</title>
        <authorList>
            <person name="Hosoyama A."/>
            <person name="Uohara A."/>
            <person name="Ohji S."/>
            <person name="Ichikawa N."/>
        </authorList>
    </citation>
    <scope>NUCLEOTIDE SEQUENCE [LARGE SCALE GENOMIC DNA]</scope>
    <source>
        <strain evidence="5 6">NBRC 103919</strain>
    </source>
</reference>
<dbReference type="Gene3D" id="2.60.120.10">
    <property type="entry name" value="Jelly Rolls"/>
    <property type="match status" value="1"/>
</dbReference>
<dbReference type="SMART" id="SM00342">
    <property type="entry name" value="HTH_ARAC"/>
    <property type="match status" value="1"/>
</dbReference>